<dbReference type="SUPFAM" id="SSF53756">
    <property type="entry name" value="UDP-Glycosyltransferase/glycogen phosphorylase"/>
    <property type="match status" value="1"/>
</dbReference>
<dbReference type="RefSeq" id="WP_313984853.1">
    <property type="nucleotide sequence ID" value="NZ_JASJOS010000013.1"/>
</dbReference>
<gene>
    <name evidence="1" type="ORF">QNI16_26465</name>
</gene>
<accession>A0AAE3UBS6</accession>
<dbReference type="AlphaFoldDB" id="A0AAE3UBS6"/>
<dbReference type="EC" id="2.4.-.-" evidence="1"/>
<dbReference type="Pfam" id="PF13692">
    <property type="entry name" value="Glyco_trans_1_4"/>
    <property type="match status" value="1"/>
</dbReference>
<name>A0AAE3UBS6_9BACT</name>
<reference evidence="1" key="1">
    <citation type="submission" date="2023-05" db="EMBL/GenBank/DDBJ databases">
        <authorList>
            <person name="Zhang X."/>
        </authorList>
    </citation>
    <scope>NUCLEOTIDE SEQUENCE</scope>
    <source>
        <strain evidence="1">YF14B1</strain>
    </source>
</reference>
<keyword evidence="1" id="KW-0808">Transferase</keyword>
<dbReference type="PANTHER" id="PTHR12526">
    <property type="entry name" value="GLYCOSYLTRANSFERASE"/>
    <property type="match status" value="1"/>
</dbReference>
<comment type="caution">
    <text evidence="1">The sequence shown here is derived from an EMBL/GenBank/DDBJ whole genome shotgun (WGS) entry which is preliminary data.</text>
</comment>
<dbReference type="Gene3D" id="3.40.50.2000">
    <property type="entry name" value="Glycogen Phosphorylase B"/>
    <property type="match status" value="1"/>
</dbReference>
<evidence type="ECO:0000313" key="1">
    <source>
        <dbReference type="EMBL" id="MDJ1484069.1"/>
    </source>
</evidence>
<organism evidence="1 2">
    <name type="scientific">Xanthocytophaga flava</name>
    <dbReference type="NCBI Taxonomy" id="3048013"/>
    <lineage>
        <taxon>Bacteria</taxon>
        <taxon>Pseudomonadati</taxon>
        <taxon>Bacteroidota</taxon>
        <taxon>Cytophagia</taxon>
        <taxon>Cytophagales</taxon>
        <taxon>Rhodocytophagaceae</taxon>
        <taxon>Xanthocytophaga</taxon>
    </lineage>
</organism>
<proteinExistence type="predicted"/>
<evidence type="ECO:0000313" key="2">
    <source>
        <dbReference type="Proteomes" id="UP001241110"/>
    </source>
</evidence>
<sequence>MNSTLKRPAIFTWHIHGSYLYYLAQGDFDIYIPVNNAKSEGYVGRGETFPFGDNVHEVSAEEVRTLSFDCILFQTNQNYLVDQYEILSPEQQKLPRIYLEHDPPRQHPTNTRHIVDDRDVLVVHVTHFNRLMWDNATRTEVIEHGVAVAPTVYSGHLNKGIVVINNLPSRGRICGWDIVQEVSKHIPLDLVGMGTESVGLGEVLHPQLPEFISQYRFFFNPIRYTSLGLAVCEAMSLGIPVVGLATTEMVAVIKNGINGYIHTDITVLIEYMQRLLQDSEHARQIGLNGQQTAQERFNIRRFTEDWTRLFHKVIQQHYSSQMIEI</sequence>
<dbReference type="GO" id="GO:0016757">
    <property type="term" value="F:glycosyltransferase activity"/>
    <property type="evidence" value="ECO:0007669"/>
    <property type="project" value="UniProtKB-KW"/>
</dbReference>
<dbReference type="CDD" id="cd03801">
    <property type="entry name" value="GT4_PimA-like"/>
    <property type="match status" value="1"/>
</dbReference>
<dbReference type="EMBL" id="JASJOS010000013">
    <property type="protein sequence ID" value="MDJ1484069.1"/>
    <property type="molecule type" value="Genomic_DNA"/>
</dbReference>
<keyword evidence="1" id="KW-0328">Glycosyltransferase</keyword>
<protein>
    <submittedName>
        <fullName evidence="1">Glycosyltransferase family 4 protein</fullName>
        <ecNumber evidence="1">2.4.-.-</ecNumber>
    </submittedName>
</protein>
<dbReference type="Proteomes" id="UP001241110">
    <property type="component" value="Unassembled WGS sequence"/>
</dbReference>